<name>A0ACC1SNV8_9APHY</name>
<accession>A0ACC1SNV8</accession>
<proteinExistence type="predicted"/>
<organism evidence="1 2">
    <name type="scientific">Phlebia brevispora</name>
    <dbReference type="NCBI Taxonomy" id="194682"/>
    <lineage>
        <taxon>Eukaryota</taxon>
        <taxon>Fungi</taxon>
        <taxon>Dikarya</taxon>
        <taxon>Basidiomycota</taxon>
        <taxon>Agaricomycotina</taxon>
        <taxon>Agaricomycetes</taxon>
        <taxon>Polyporales</taxon>
        <taxon>Meruliaceae</taxon>
        <taxon>Phlebia</taxon>
    </lineage>
</organism>
<evidence type="ECO:0000313" key="1">
    <source>
        <dbReference type="EMBL" id="KAJ3543579.1"/>
    </source>
</evidence>
<comment type="caution">
    <text evidence="1">The sequence shown here is derived from an EMBL/GenBank/DDBJ whole genome shotgun (WGS) entry which is preliminary data.</text>
</comment>
<keyword evidence="2" id="KW-1185">Reference proteome</keyword>
<dbReference type="Proteomes" id="UP001148662">
    <property type="component" value="Unassembled WGS sequence"/>
</dbReference>
<dbReference type="EMBL" id="JANHOG010001121">
    <property type="protein sequence ID" value="KAJ3543579.1"/>
    <property type="molecule type" value="Genomic_DNA"/>
</dbReference>
<gene>
    <name evidence="1" type="ORF">NM688_g5840</name>
</gene>
<protein>
    <submittedName>
        <fullName evidence="1">Uncharacterized protein</fullName>
    </submittedName>
</protein>
<evidence type="ECO:0000313" key="2">
    <source>
        <dbReference type="Proteomes" id="UP001148662"/>
    </source>
</evidence>
<reference evidence="1" key="1">
    <citation type="submission" date="2022-07" db="EMBL/GenBank/DDBJ databases">
        <title>Genome Sequence of Phlebia brevispora.</title>
        <authorList>
            <person name="Buettner E."/>
        </authorList>
    </citation>
    <scope>NUCLEOTIDE SEQUENCE</scope>
    <source>
        <strain evidence="1">MPL23</strain>
    </source>
</reference>
<sequence length="827" mass="93822">MLDRSIEFARQCCENNEETTALRFAQHHQALREDPGDCQMTLYSRMCSLENATGYSTWGFHALLIVFERLGLSLLTVRPHRPVFSGRCDANPSNCSIDASDSEEEATLLMTRVRHASGARRSPRRQSPFARKIHCLQVFNIDFDILQLFFPSVAKPFIMEEGKWATAHSPFDDDAADFILYTSDDVVFRVYRLILCQASAGFAGIIVLPHPPPEGAAMGDYIDGLPVCRVTEDSKTIDTFLRCCYPVTRPVVNVSNFIAVYKAGEKYQADLVVQYALEEFKKFAAETRFCLQAYALACHLRLRKEAELAAKTTLRMSRDDIMRVRGKELELMSISAYTHLLQYHQDCHDRVAQLCHPNEWVQRDAIERSPMWEMDDPARVSCCLEDPEIFAGPRVDWKTRLAWQENPEMMNVQPPDACYKAKVWCMRYIRDLEASISNGNNSLYCIWSPRALDAAARLAFECSKCRLTAVESLVGLTKDIQGSVDEEIAFITAAIYYPTYKDAQSPFNDPTADLVIVTSDNVSFRVHKLILSKASPVFEGLYSLPQPPPERAATEDYIDGIPLMRVTEDSSTMDKFLRCCYPIPRPSLLLGDIIPVYRAGEKYQVECVTQHASSELVSPQSFRPRNNSLRIYAIACHLGLREEAKTAAKETLSISLHELQGCKCPEMSMITALSYVNLLQYHRRCRHLVSDQFLNPQWCLERGRGFSAMFTLASRPSKCCDEYEKTYHGYDVWFDEDGQMYDVPDAPYRAKKWAIGYMKELEKIVDSGRVPIRETVRASWGANVALRTALECPTCRGGVVDCLNEFGDVFQNSVDEFLSNVAFDPGF</sequence>